<proteinExistence type="predicted"/>
<gene>
    <name evidence="1" type="ORF">DFP97_1326</name>
</gene>
<evidence type="ECO:0000313" key="1">
    <source>
        <dbReference type="EMBL" id="RCW40572.1"/>
    </source>
</evidence>
<dbReference type="EMBL" id="QPJD01000032">
    <property type="protein sequence ID" value="RCW40572.1"/>
    <property type="molecule type" value="Genomic_DNA"/>
</dbReference>
<dbReference type="RefSeq" id="WP_114384188.1">
    <property type="nucleotide sequence ID" value="NZ_QPJD01000032.1"/>
</dbReference>
<name>A0A368VGY2_9BACL</name>
<dbReference type="AlphaFoldDB" id="A0A368VGY2"/>
<evidence type="ECO:0008006" key="3">
    <source>
        <dbReference type="Google" id="ProtNLM"/>
    </source>
</evidence>
<protein>
    <recommendedName>
        <fullName evidence="3">Coagulation factor 5/8 type-like protein</fullName>
    </recommendedName>
</protein>
<reference evidence="1 2" key="1">
    <citation type="submission" date="2018-07" db="EMBL/GenBank/DDBJ databases">
        <title>Genomic Encyclopedia of Type Strains, Phase III (KMG-III): the genomes of soil and plant-associated and newly described type strains.</title>
        <authorList>
            <person name="Whitman W."/>
        </authorList>
    </citation>
    <scope>NUCLEOTIDE SEQUENCE [LARGE SCALE GENOMIC DNA]</scope>
    <source>
        <strain evidence="1 2">CECT 7506</strain>
    </source>
</reference>
<sequence>MSLTHEFFLVSIEFELKDRYEWYSINRYSWEDKAVLSDDIIQYMMDFLNWMPSYNPETKESGNGLNYHGLTVIHKIGAEKLISVLDKWLKLIDEAPETFSLRGDTIWKEEENGEGFWEQTRNKMKREKMQSELNQLIGLAVKAINNNQFIIHYGI</sequence>
<evidence type="ECO:0000313" key="2">
    <source>
        <dbReference type="Proteomes" id="UP000252415"/>
    </source>
</evidence>
<organism evidence="1 2">
    <name type="scientific">Paenibacillus prosopidis</name>
    <dbReference type="NCBI Taxonomy" id="630520"/>
    <lineage>
        <taxon>Bacteria</taxon>
        <taxon>Bacillati</taxon>
        <taxon>Bacillota</taxon>
        <taxon>Bacilli</taxon>
        <taxon>Bacillales</taxon>
        <taxon>Paenibacillaceae</taxon>
        <taxon>Paenibacillus</taxon>
    </lineage>
</organism>
<dbReference type="OrthoDB" id="2086109at2"/>
<keyword evidence="2" id="KW-1185">Reference proteome</keyword>
<comment type="caution">
    <text evidence="1">The sequence shown here is derived from an EMBL/GenBank/DDBJ whole genome shotgun (WGS) entry which is preliminary data.</text>
</comment>
<accession>A0A368VGY2</accession>
<dbReference type="Proteomes" id="UP000252415">
    <property type="component" value="Unassembled WGS sequence"/>
</dbReference>